<feature type="non-terminal residue" evidence="1">
    <location>
        <position position="93"/>
    </location>
</feature>
<name>A0A0F9H811_9ZZZZ</name>
<protein>
    <submittedName>
        <fullName evidence="1">Uncharacterized protein</fullName>
    </submittedName>
</protein>
<proteinExistence type="predicted"/>
<dbReference type="EMBL" id="LAZR01017743">
    <property type="protein sequence ID" value="KKL99151.1"/>
    <property type="molecule type" value="Genomic_DNA"/>
</dbReference>
<comment type="caution">
    <text evidence="1">The sequence shown here is derived from an EMBL/GenBank/DDBJ whole genome shotgun (WGS) entry which is preliminary data.</text>
</comment>
<organism evidence="1">
    <name type="scientific">marine sediment metagenome</name>
    <dbReference type="NCBI Taxonomy" id="412755"/>
    <lineage>
        <taxon>unclassified sequences</taxon>
        <taxon>metagenomes</taxon>
        <taxon>ecological metagenomes</taxon>
    </lineage>
</organism>
<dbReference type="AlphaFoldDB" id="A0A0F9H811"/>
<reference evidence="1" key="1">
    <citation type="journal article" date="2015" name="Nature">
        <title>Complex archaea that bridge the gap between prokaryotes and eukaryotes.</title>
        <authorList>
            <person name="Spang A."/>
            <person name="Saw J.H."/>
            <person name="Jorgensen S.L."/>
            <person name="Zaremba-Niedzwiedzka K."/>
            <person name="Martijn J."/>
            <person name="Lind A.E."/>
            <person name="van Eijk R."/>
            <person name="Schleper C."/>
            <person name="Guy L."/>
            <person name="Ettema T.J."/>
        </authorList>
    </citation>
    <scope>NUCLEOTIDE SEQUENCE</scope>
</reference>
<sequence>MYSFSEIHKKIDFRKWLQKPSSIIPYIYVTDAQGDQNLVIVDIGNLKEMLLMVGKPHKVQTDGNKPKLTGHNFDLFPNDWDTPLARLLDDPNG</sequence>
<accession>A0A0F9H811</accession>
<gene>
    <name evidence="1" type="ORF">LCGC14_1817260</name>
</gene>
<evidence type="ECO:0000313" key="1">
    <source>
        <dbReference type="EMBL" id="KKL99151.1"/>
    </source>
</evidence>